<gene>
    <name evidence="2" type="ORF">PX52LOC_05876</name>
</gene>
<protein>
    <submittedName>
        <fullName evidence="2">Alpha/beta hydrolase</fullName>
    </submittedName>
</protein>
<feature type="signal peptide" evidence="1">
    <location>
        <begin position="1"/>
        <end position="24"/>
    </location>
</feature>
<dbReference type="PANTHER" id="PTHR22946">
    <property type="entry name" value="DIENELACTONE HYDROLASE DOMAIN-CONTAINING PROTEIN-RELATED"/>
    <property type="match status" value="1"/>
</dbReference>
<dbReference type="Gene3D" id="3.40.50.1820">
    <property type="entry name" value="alpha/beta hydrolase"/>
    <property type="match status" value="2"/>
</dbReference>
<proteinExistence type="predicted"/>
<dbReference type="EMBL" id="CP042425">
    <property type="protein sequence ID" value="QEL18836.1"/>
    <property type="molecule type" value="Genomic_DNA"/>
</dbReference>
<dbReference type="KEGG" id="lrs:PX52LOC_05876"/>
<evidence type="ECO:0000313" key="3">
    <source>
        <dbReference type="Proteomes" id="UP000324974"/>
    </source>
</evidence>
<dbReference type="GO" id="GO:0016787">
    <property type="term" value="F:hydrolase activity"/>
    <property type="evidence" value="ECO:0007669"/>
    <property type="project" value="UniProtKB-KW"/>
</dbReference>
<keyword evidence="1" id="KW-0732">Signal</keyword>
<accession>A0A5C1ALI7</accession>
<dbReference type="Proteomes" id="UP000324974">
    <property type="component" value="Chromosome"/>
</dbReference>
<reference evidence="3" key="1">
    <citation type="submission" date="2019-08" db="EMBL/GenBank/DDBJ databases">
        <title>Limnoglobus roseus gen. nov., sp. nov., a novel freshwater planctomycete with a giant genome from the family Gemmataceae.</title>
        <authorList>
            <person name="Kulichevskaya I.S."/>
            <person name="Naumoff D.G."/>
            <person name="Miroshnikov K."/>
            <person name="Ivanova A."/>
            <person name="Philippov D.A."/>
            <person name="Hakobyan A."/>
            <person name="Rijpstra I.C."/>
            <person name="Sinninghe Damste J.S."/>
            <person name="Liesack W."/>
            <person name="Dedysh S.N."/>
        </authorList>
    </citation>
    <scope>NUCLEOTIDE SEQUENCE [LARGE SCALE GENOMIC DNA]</scope>
    <source>
        <strain evidence="3">PX52</strain>
    </source>
</reference>
<organism evidence="2 3">
    <name type="scientific">Limnoglobus roseus</name>
    <dbReference type="NCBI Taxonomy" id="2598579"/>
    <lineage>
        <taxon>Bacteria</taxon>
        <taxon>Pseudomonadati</taxon>
        <taxon>Planctomycetota</taxon>
        <taxon>Planctomycetia</taxon>
        <taxon>Gemmatales</taxon>
        <taxon>Gemmataceae</taxon>
        <taxon>Limnoglobus</taxon>
    </lineage>
</organism>
<sequence length="700" mass="76596">MLTRRSLLAAAAASPLATLGTSLAADPTQVFTDSDKPTDYRLGPPKTLNDYFPFKVPKTLADWEDRKKRLREQLLVATGLWPLPEKLPLKPVIHGKIERDGYTIEKVFFASMPGHYVSGNLYRPTAKGEAKRPAVLFAHGHWNDGRFYTAPEKEVAAQLKNKAEGTRESALYPLQAPCATLAKLGFVAFTFDMVGYADSTKLAHRTGFTDVEAELRGHNMMGLQTWNMIRAYDFLESLPDVDAKRVGVTGASGGGTQTFLLCAIDDRPAAAFPAVMVSTEMQGGCTCENCSLLRVRTTNVEVAAMFAPKPMAMSCANDWTKNFLKDGYGLPEIKRVYEFYGKPENVQAKAWLEYGHNYNQPAREFMYSWFVKHLMGRDEVIAEPPFVPVPPKELSVYDADPPRPADEKGIAELRKEMTRRDVAWLKSVHDAQDLAVGIAYQQTHRAALRAMVNSHLPNEVVVRKGPLESKHDGFVLHRAIIGRTDEADAVPCLGVIGPKFTGEKVVVWAHPDGKASVLADGKLVPAAKLLLDAGFAILAPDLLGTGEQQPAKPWKVDPTYAGYTFGYNRTLLANRVHDLLTAIGFVKTGLKAKSVHLVGWGEAGLWAVLAKALTGDAVGKSAADLNQFSFEKVTSTNDPMLLPCAVKYGGLLSLLTLCAPESLLSHNAEVPNLNGLSPVKGFTHSAEKWADEKVAAWLVK</sequence>
<evidence type="ECO:0000313" key="2">
    <source>
        <dbReference type="EMBL" id="QEL18836.1"/>
    </source>
</evidence>
<dbReference type="PANTHER" id="PTHR22946:SF8">
    <property type="entry name" value="ACETYL XYLAN ESTERASE DOMAIN-CONTAINING PROTEIN"/>
    <property type="match status" value="1"/>
</dbReference>
<dbReference type="SUPFAM" id="SSF53474">
    <property type="entry name" value="alpha/beta-Hydrolases"/>
    <property type="match status" value="2"/>
</dbReference>
<dbReference type="OrthoDB" id="244125at2"/>
<dbReference type="InterPro" id="IPR029058">
    <property type="entry name" value="AB_hydrolase_fold"/>
</dbReference>
<dbReference type="InterPro" id="IPR050261">
    <property type="entry name" value="FrsA_esterase"/>
</dbReference>
<dbReference type="AlphaFoldDB" id="A0A5C1ALI7"/>
<keyword evidence="3" id="KW-1185">Reference proteome</keyword>
<keyword evidence="2" id="KW-0378">Hydrolase</keyword>
<name>A0A5C1ALI7_9BACT</name>
<feature type="chain" id="PRO_5022936724" evidence="1">
    <location>
        <begin position="25"/>
        <end position="700"/>
    </location>
</feature>
<dbReference type="RefSeq" id="WP_149113292.1">
    <property type="nucleotide sequence ID" value="NZ_CP042425.1"/>
</dbReference>
<evidence type="ECO:0000256" key="1">
    <source>
        <dbReference type="SAM" id="SignalP"/>
    </source>
</evidence>